<reference evidence="4" key="1">
    <citation type="journal article" date="2023" name="Mol. Phylogenet. Evol.">
        <title>Genome-scale phylogeny and comparative genomics of the fungal order Sordariales.</title>
        <authorList>
            <person name="Hensen N."/>
            <person name="Bonometti L."/>
            <person name="Westerberg I."/>
            <person name="Brannstrom I.O."/>
            <person name="Guillou S."/>
            <person name="Cros-Aarteil S."/>
            <person name="Calhoun S."/>
            <person name="Haridas S."/>
            <person name="Kuo A."/>
            <person name="Mondo S."/>
            <person name="Pangilinan J."/>
            <person name="Riley R."/>
            <person name="LaButti K."/>
            <person name="Andreopoulos B."/>
            <person name="Lipzen A."/>
            <person name="Chen C."/>
            <person name="Yan M."/>
            <person name="Daum C."/>
            <person name="Ng V."/>
            <person name="Clum A."/>
            <person name="Steindorff A."/>
            <person name="Ohm R.A."/>
            <person name="Martin F."/>
            <person name="Silar P."/>
            <person name="Natvig D.O."/>
            <person name="Lalanne C."/>
            <person name="Gautier V."/>
            <person name="Ament-Velasquez S.L."/>
            <person name="Kruys A."/>
            <person name="Hutchinson M.I."/>
            <person name="Powell A.J."/>
            <person name="Barry K."/>
            <person name="Miller A.N."/>
            <person name="Grigoriev I.V."/>
            <person name="Debuchy R."/>
            <person name="Gladieux P."/>
            <person name="Hiltunen Thoren M."/>
            <person name="Johannesson H."/>
        </authorList>
    </citation>
    <scope>NUCLEOTIDE SEQUENCE</scope>
    <source>
        <strain evidence="4">CBS 958.72</strain>
    </source>
</reference>
<evidence type="ECO:0000313" key="4">
    <source>
        <dbReference type="EMBL" id="KAK3373271.1"/>
    </source>
</evidence>
<protein>
    <recommendedName>
        <fullName evidence="6">Allergen Asp F7</fullName>
    </recommendedName>
</protein>
<dbReference type="InterPro" id="IPR051477">
    <property type="entry name" value="Expansin_CellWall"/>
</dbReference>
<evidence type="ECO:0000256" key="1">
    <source>
        <dbReference type="ARBA" id="ARBA00022729"/>
    </source>
</evidence>
<feature type="chain" id="PRO_5042081092" description="Allergen Asp F7" evidence="3">
    <location>
        <begin position="18"/>
        <end position="298"/>
    </location>
</feature>
<feature type="compositionally biased region" description="Polar residues" evidence="2">
    <location>
        <begin position="83"/>
        <end position="93"/>
    </location>
</feature>
<dbReference type="PANTHER" id="PTHR31836">
    <property type="match status" value="1"/>
</dbReference>
<dbReference type="PANTHER" id="PTHR31836:SF28">
    <property type="entry name" value="SRCR DOMAIN-CONTAINING PROTEIN-RELATED"/>
    <property type="match status" value="1"/>
</dbReference>
<dbReference type="CDD" id="cd22191">
    <property type="entry name" value="DPBB_RlpA_EXP_N-like"/>
    <property type="match status" value="1"/>
</dbReference>
<feature type="region of interest" description="Disordered" evidence="2">
    <location>
        <begin position="76"/>
        <end position="95"/>
    </location>
</feature>
<evidence type="ECO:0000256" key="2">
    <source>
        <dbReference type="SAM" id="MobiDB-lite"/>
    </source>
</evidence>
<dbReference type="AlphaFoldDB" id="A0AAE0N767"/>
<dbReference type="SUPFAM" id="SSF50685">
    <property type="entry name" value="Barwin-like endoglucanases"/>
    <property type="match status" value="1"/>
</dbReference>
<reference evidence="4" key="2">
    <citation type="submission" date="2023-06" db="EMBL/GenBank/DDBJ databases">
        <authorList>
            <consortium name="Lawrence Berkeley National Laboratory"/>
            <person name="Haridas S."/>
            <person name="Hensen N."/>
            <person name="Bonometti L."/>
            <person name="Westerberg I."/>
            <person name="Brannstrom I.O."/>
            <person name="Guillou S."/>
            <person name="Cros-Aarteil S."/>
            <person name="Calhoun S."/>
            <person name="Kuo A."/>
            <person name="Mondo S."/>
            <person name="Pangilinan J."/>
            <person name="Riley R."/>
            <person name="Labutti K."/>
            <person name="Andreopoulos B."/>
            <person name="Lipzen A."/>
            <person name="Chen C."/>
            <person name="Yanf M."/>
            <person name="Daum C."/>
            <person name="Ng V."/>
            <person name="Clum A."/>
            <person name="Steindorff A."/>
            <person name="Ohm R."/>
            <person name="Martin F."/>
            <person name="Silar P."/>
            <person name="Natvig D."/>
            <person name="Lalanne C."/>
            <person name="Gautier V."/>
            <person name="Ament-Velasquez S.L."/>
            <person name="Kruys A."/>
            <person name="Hutchinson M.I."/>
            <person name="Powell A.J."/>
            <person name="Barry K."/>
            <person name="Miller A.N."/>
            <person name="Grigoriev I.V."/>
            <person name="Debuchy R."/>
            <person name="Gladieux P."/>
            <person name="Thoren M.H."/>
            <person name="Johannesson H."/>
        </authorList>
    </citation>
    <scope>NUCLEOTIDE SEQUENCE</scope>
    <source>
        <strain evidence="4">CBS 958.72</strain>
    </source>
</reference>
<feature type="signal peptide" evidence="3">
    <location>
        <begin position="1"/>
        <end position="17"/>
    </location>
</feature>
<comment type="caution">
    <text evidence="4">The sequence shown here is derived from an EMBL/GenBank/DDBJ whole genome shotgun (WGS) entry which is preliminary data.</text>
</comment>
<organism evidence="4 5">
    <name type="scientific">Lasiosphaeria ovina</name>
    <dbReference type="NCBI Taxonomy" id="92902"/>
    <lineage>
        <taxon>Eukaryota</taxon>
        <taxon>Fungi</taxon>
        <taxon>Dikarya</taxon>
        <taxon>Ascomycota</taxon>
        <taxon>Pezizomycotina</taxon>
        <taxon>Sordariomycetes</taxon>
        <taxon>Sordariomycetidae</taxon>
        <taxon>Sordariales</taxon>
        <taxon>Lasiosphaeriaceae</taxon>
        <taxon>Lasiosphaeria</taxon>
    </lineage>
</organism>
<evidence type="ECO:0000313" key="5">
    <source>
        <dbReference type="Proteomes" id="UP001287356"/>
    </source>
</evidence>
<proteinExistence type="predicted"/>
<dbReference type="EMBL" id="JAULSN010000004">
    <property type="protein sequence ID" value="KAK3373271.1"/>
    <property type="molecule type" value="Genomic_DNA"/>
</dbReference>
<sequence length="298" mass="30649">MKSATIVIGLLASVAAAQPFGHFGHFGHGHGHQKRGHVHAHPHKRDLVTEWVTETIYETVTEIVDESTTETILPSVQAHAAQVPSTTTTTQRRPGNFFEGASSSPAPVAPYVPKTSSAPPVPIVSDTATYVPPVQSPVVATTSTPAPVVQPPSPTPVAPSPTPSPPPAKAAPVAPAAPAAPSSPPAAVAGTSTSGGYTGDLTYYTLGMGACGFDDAGKDTSDYIVALSHIVMGPQSNGNPMCNKKVAVSYGGKTLTATCRDKCMGCEADAIDGSEKLFVDLFGSLGVGRGKVQWKFLD</sequence>
<gene>
    <name evidence="4" type="ORF">B0T24DRAFT_575642</name>
</gene>
<evidence type="ECO:0000256" key="3">
    <source>
        <dbReference type="SAM" id="SignalP"/>
    </source>
</evidence>
<name>A0AAE0N767_9PEZI</name>
<keyword evidence="5" id="KW-1185">Reference proteome</keyword>
<accession>A0AAE0N767</accession>
<dbReference type="Gene3D" id="2.40.40.10">
    <property type="entry name" value="RlpA-like domain"/>
    <property type="match status" value="1"/>
</dbReference>
<dbReference type="Proteomes" id="UP001287356">
    <property type="component" value="Unassembled WGS sequence"/>
</dbReference>
<evidence type="ECO:0008006" key="6">
    <source>
        <dbReference type="Google" id="ProtNLM"/>
    </source>
</evidence>
<keyword evidence="1 3" id="KW-0732">Signal</keyword>
<dbReference type="InterPro" id="IPR036908">
    <property type="entry name" value="RlpA-like_sf"/>
</dbReference>
<feature type="compositionally biased region" description="Low complexity" evidence="2">
    <location>
        <begin position="170"/>
        <end position="191"/>
    </location>
</feature>
<feature type="compositionally biased region" description="Pro residues" evidence="2">
    <location>
        <begin position="148"/>
        <end position="169"/>
    </location>
</feature>
<feature type="region of interest" description="Disordered" evidence="2">
    <location>
        <begin position="141"/>
        <end position="191"/>
    </location>
</feature>